<evidence type="ECO:0000256" key="5">
    <source>
        <dbReference type="ARBA" id="ARBA00023136"/>
    </source>
</evidence>
<keyword evidence="9" id="KW-1185">Reference proteome</keyword>
<dbReference type="GO" id="GO:0009617">
    <property type="term" value="P:response to bacterium"/>
    <property type="evidence" value="ECO:0007669"/>
    <property type="project" value="InterPro"/>
</dbReference>
<feature type="domain" description="Reticulon" evidence="7">
    <location>
        <begin position="42"/>
        <end position="213"/>
    </location>
</feature>
<keyword evidence="5 6" id="KW-0472">Membrane</keyword>
<evidence type="ECO:0000256" key="4">
    <source>
        <dbReference type="ARBA" id="ARBA00022989"/>
    </source>
</evidence>
<dbReference type="EMBL" id="CP144746">
    <property type="protein sequence ID" value="WVZ56847.1"/>
    <property type="molecule type" value="Genomic_DNA"/>
</dbReference>
<keyword evidence="4 6" id="KW-1133">Transmembrane helix</keyword>
<gene>
    <name evidence="8" type="ORF">U9M48_007319</name>
</gene>
<feature type="transmembrane region" description="Helical" evidence="6">
    <location>
        <begin position="73"/>
        <end position="89"/>
    </location>
</feature>
<dbReference type="PANTHER" id="PTHR10994">
    <property type="entry name" value="RETICULON"/>
    <property type="match status" value="1"/>
</dbReference>
<feature type="transmembrane region" description="Helical" evidence="6">
    <location>
        <begin position="51"/>
        <end position="67"/>
    </location>
</feature>
<protein>
    <recommendedName>
        <fullName evidence="6">Reticulon-like protein</fullName>
    </recommendedName>
</protein>
<reference evidence="8 9" key="1">
    <citation type="submission" date="2024-02" db="EMBL/GenBank/DDBJ databases">
        <title>High-quality chromosome-scale genome assembly of Pensacola bahiagrass (Paspalum notatum Flugge var. saurae).</title>
        <authorList>
            <person name="Vega J.M."/>
            <person name="Podio M."/>
            <person name="Orjuela J."/>
            <person name="Siena L.A."/>
            <person name="Pessino S.C."/>
            <person name="Combes M.C."/>
            <person name="Mariac C."/>
            <person name="Albertini E."/>
            <person name="Pupilli F."/>
            <person name="Ortiz J.P.A."/>
            <person name="Leblanc O."/>
        </authorList>
    </citation>
    <scope>NUCLEOTIDE SEQUENCE [LARGE SCALE GENOMIC DNA]</scope>
    <source>
        <strain evidence="8">R1</strain>
        <tissue evidence="8">Leaf</tissue>
    </source>
</reference>
<organism evidence="8 9">
    <name type="scientific">Paspalum notatum var. saurae</name>
    <dbReference type="NCBI Taxonomy" id="547442"/>
    <lineage>
        <taxon>Eukaryota</taxon>
        <taxon>Viridiplantae</taxon>
        <taxon>Streptophyta</taxon>
        <taxon>Embryophyta</taxon>
        <taxon>Tracheophyta</taxon>
        <taxon>Spermatophyta</taxon>
        <taxon>Magnoliopsida</taxon>
        <taxon>Liliopsida</taxon>
        <taxon>Poales</taxon>
        <taxon>Poaceae</taxon>
        <taxon>PACMAD clade</taxon>
        <taxon>Panicoideae</taxon>
        <taxon>Andropogonodae</taxon>
        <taxon>Paspaleae</taxon>
        <taxon>Paspalinae</taxon>
        <taxon>Paspalum</taxon>
    </lineage>
</organism>
<dbReference type="Proteomes" id="UP001341281">
    <property type="component" value="Chromosome 02"/>
</dbReference>
<keyword evidence="3 6" id="KW-0256">Endoplasmic reticulum</keyword>
<keyword evidence="2 6" id="KW-0812">Transmembrane</keyword>
<evidence type="ECO:0000313" key="8">
    <source>
        <dbReference type="EMBL" id="WVZ56847.1"/>
    </source>
</evidence>
<dbReference type="InterPro" id="IPR003388">
    <property type="entry name" value="Reticulon"/>
</dbReference>
<evidence type="ECO:0000256" key="2">
    <source>
        <dbReference type="ARBA" id="ARBA00022692"/>
    </source>
</evidence>
<evidence type="ECO:0000256" key="6">
    <source>
        <dbReference type="RuleBase" id="RU363132"/>
    </source>
</evidence>
<dbReference type="PANTHER" id="PTHR10994:SF67">
    <property type="entry name" value="RETICULON-LIKE PROTEIN B16"/>
    <property type="match status" value="1"/>
</dbReference>
<feature type="transmembrane region" description="Helical" evidence="6">
    <location>
        <begin position="134"/>
        <end position="151"/>
    </location>
</feature>
<proteinExistence type="predicted"/>
<comment type="subcellular location">
    <subcellularLocation>
        <location evidence="1 6">Endoplasmic reticulum membrane</location>
        <topology evidence="1 6">Multi-pass membrane protein</topology>
    </subcellularLocation>
</comment>
<dbReference type="AlphaFoldDB" id="A0AAQ3PRH8"/>
<evidence type="ECO:0000259" key="7">
    <source>
        <dbReference type="PROSITE" id="PS50845"/>
    </source>
</evidence>
<name>A0AAQ3PRH8_PASNO</name>
<dbReference type="InterPro" id="IPR045064">
    <property type="entry name" value="Reticulon-like"/>
</dbReference>
<evidence type="ECO:0000313" key="9">
    <source>
        <dbReference type="Proteomes" id="UP001341281"/>
    </source>
</evidence>
<evidence type="ECO:0000256" key="1">
    <source>
        <dbReference type="ARBA" id="ARBA00004477"/>
    </source>
</evidence>
<dbReference type="GO" id="GO:0005789">
    <property type="term" value="C:endoplasmic reticulum membrane"/>
    <property type="evidence" value="ECO:0007669"/>
    <property type="project" value="UniProtKB-SubCell"/>
</dbReference>
<evidence type="ECO:0000256" key="3">
    <source>
        <dbReference type="ARBA" id="ARBA00022824"/>
    </source>
</evidence>
<dbReference type="Pfam" id="PF02453">
    <property type="entry name" value="Reticulon"/>
    <property type="match status" value="1"/>
</dbReference>
<dbReference type="PROSITE" id="PS50845">
    <property type="entry name" value="RETICULON"/>
    <property type="match status" value="1"/>
</dbReference>
<accession>A0AAQ3PRH8</accession>
<sequence length="261" mass="28801">MDAAGGAESANGGIEGSADPCSSGAAGGCKLSVHQIAGGGKAADIILWRRGRVTFGVIFGATMAWLLFEKSGLSFLTICCDIFLILIVVQQPRPLPELVLSEEMVSNAAASFRVKVNNMLMIAHDITLGKDFRLFFQVVLALWLLSVIGNFCSSITLAYIGTIALVTIPALYNRYQGHVDRYAGMVHRNISRHYKIVDENVRELQLYEVSRSEFFPHLNFPLRKSGHMNQIQSKCHLKVGCSRIYQVRDFVHAEKNDAIIP</sequence>